<gene>
    <name evidence="6" type="ORF">MEUPH1_LOCUS4404</name>
</gene>
<dbReference type="InterPro" id="IPR019786">
    <property type="entry name" value="Zinc_finger_PHD-type_CS"/>
</dbReference>
<evidence type="ECO:0000259" key="5">
    <source>
        <dbReference type="PROSITE" id="PS50016"/>
    </source>
</evidence>
<organism evidence="6 7">
    <name type="scientific">Macrosiphum euphorbiae</name>
    <name type="common">potato aphid</name>
    <dbReference type="NCBI Taxonomy" id="13131"/>
    <lineage>
        <taxon>Eukaryota</taxon>
        <taxon>Metazoa</taxon>
        <taxon>Ecdysozoa</taxon>
        <taxon>Arthropoda</taxon>
        <taxon>Hexapoda</taxon>
        <taxon>Insecta</taxon>
        <taxon>Pterygota</taxon>
        <taxon>Neoptera</taxon>
        <taxon>Paraneoptera</taxon>
        <taxon>Hemiptera</taxon>
        <taxon>Sternorrhyncha</taxon>
        <taxon>Aphidomorpha</taxon>
        <taxon>Aphidoidea</taxon>
        <taxon>Aphididae</taxon>
        <taxon>Macrosiphini</taxon>
        <taxon>Macrosiphum</taxon>
    </lineage>
</organism>
<dbReference type="PROSITE" id="PS50016">
    <property type="entry name" value="ZF_PHD_2"/>
    <property type="match status" value="1"/>
</dbReference>
<proteinExistence type="predicted"/>
<dbReference type="InterPro" id="IPR011011">
    <property type="entry name" value="Znf_FYVE_PHD"/>
</dbReference>
<sequence>MVSCVVCAITLKRGETGSITCLSCNGIFHIQCVKINQDDIDYLNSIKKNWSCSNCTKKPEKDSKSDTQSDNISSPDVKLILKQLNLLKFEQSKLINLVNKQTAKLDAFERKFTEVFSQLATIKDDNILLHNNLNSLTARLESIELNRSTPDEDSFSDFVDRQARSKNVILFNVPDAPDDTNNSDSSTVDLIFTKLALDIKPITIQRLGKFDGKIRPLKISLASASDVFKTLGSSRKLKSDQIFNAVRITSDKTPKQRLYFQNLRKELDMRRSDGESNLTIKYVKGIPSIVNSAVQKN</sequence>
<keyword evidence="7" id="KW-1185">Reference proteome</keyword>
<evidence type="ECO:0000313" key="7">
    <source>
        <dbReference type="Proteomes" id="UP001160148"/>
    </source>
</evidence>
<dbReference type="SMART" id="SM00249">
    <property type="entry name" value="PHD"/>
    <property type="match status" value="1"/>
</dbReference>
<keyword evidence="2 4" id="KW-0863">Zinc-finger</keyword>
<evidence type="ECO:0000256" key="4">
    <source>
        <dbReference type="PROSITE-ProRule" id="PRU00146"/>
    </source>
</evidence>
<evidence type="ECO:0000256" key="1">
    <source>
        <dbReference type="ARBA" id="ARBA00022723"/>
    </source>
</evidence>
<dbReference type="GO" id="GO:0008270">
    <property type="term" value="F:zinc ion binding"/>
    <property type="evidence" value="ECO:0007669"/>
    <property type="project" value="UniProtKB-KW"/>
</dbReference>
<evidence type="ECO:0000313" key="6">
    <source>
        <dbReference type="EMBL" id="CAI6347635.1"/>
    </source>
</evidence>
<dbReference type="EMBL" id="CARXXK010000001">
    <property type="protein sequence ID" value="CAI6347635.1"/>
    <property type="molecule type" value="Genomic_DNA"/>
</dbReference>
<dbReference type="Proteomes" id="UP001160148">
    <property type="component" value="Unassembled WGS sequence"/>
</dbReference>
<evidence type="ECO:0000256" key="2">
    <source>
        <dbReference type="ARBA" id="ARBA00022771"/>
    </source>
</evidence>
<feature type="domain" description="PHD-type" evidence="5">
    <location>
        <begin position="1"/>
        <end position="58"/>
    </location>
</feature>
<dbReference type="AlphaFoldDB" id="A0AAV0VVH7"/>
<dbReference type="Gene3D" id="3.30.40.10">
    <property type="entry name" value="Zinc/RING finger domain, C3HC4 (zinc finger)"/>
    <property type="match status" value="1"/>
</dbReference>
<dbReference type="InterPro" id="IPR013083">
    <property type="entry name" value="Znf_RING/FYVE/PHD"/>
</dbReference>
<dbReference type="InterPro" id="IPR001965">
    <property type="entry name" value="Znf_PHD"/>
</dbReference>
<name>A0AAV0VVH7_9HEMI</name>
<protein>
    <recommendedName>
        <fullName evidence="5">PHD-type domain-containing protein</fullName>
    </recommendedName>
</protein>
<evidence type="ECO:0000256" key="3">
    <source>
        <dbReference type="ARBA" id="ARBA00022833"/>
    </source>
</evidence>
<dbReference type="PROSITE" id="PS01359">
    <property type="entry name" value="ZF_PHD_1"/>
    <property type="match status" value="1"/>
</dbReference>
<reference evidence="6 7" key="1">
    <citation type="submission" date="2023-01" db="EMBL/GenBank/DDBJ databases">
        <authorList>
            <person name="Whitehead M."/>
        </authorList>
    </citation>
    <scope>NUCLEOTIDE SEQUENCE [LARGE SCALE GENOMIC DNA]</scope>
</reference>
<keyword evidence="3" id="KW-0862">Zinc</keyword>
<dbReference type="InterPro" id="IPR019787">
    <property type="entry name" value="Znf_PHD-finger"/>
</dbReference>
<dbReference type="SUPFAM" id="SSF57903">
    <property type="entry name" value="FYVE/PHD zinc finger"/>
    <property type="match status" value="1"/>
</dbReference>
<accession>A0AAV0VVH7</accession>
<keyword evidence="1" id="KW-0479">Metal-binding</keyword>
<comment type="caution">
    <text evidence="6">The sequence shown here is derived from an EMBL/GenBank/DDBJ whole genome shotgun (WGS) entry which is preliminary data.</text>
</comment>
<dbReference type="CDD" id="cd15489">
    <property type="entry name" value="PHD_SF"/>
    <property type="match status" value="1"/>
</dbReference>